<dbReference type="InterPro" id="IPR000073">
    <property type="entry name" value="AB_hydrolase_1"/>
</dbReference>
<dbReference type="Gene3D" id="1.10.10.800">
    <property type="match status" value="1"/>
</dbReference>
<proteinExistence type="predicted"/>
<sequence>MKHAVEFKSAGLSIAGLRYKPEEPNGRSLIIGHPGSSVKEQSPALYAEMLCALGFDVLTFDATHQGASEGEPRALEDPAQRVEDFKGAMSWLTSQAGVEASKIGALGICASGGYVIQAAAGDPRIRAVATVVAVDVGRQIRVGADGQQEPGVLKALLEHAAEARTKSFDGREIDHLPIFPENESVARSSDTHTFEGWDYYCTSRASHPRSAKSLTWDSIDRMATFDAFHFAHLIAPRPLLFITGDRAVTAWMTSEAFERAGEPKHLHTVKGASHVDLYDQRDYVSDAVKRISAFFIDAL</sequence>
<dbReference type="InterPro" id="IPR051411">
    <property type="entry name" value="Polyketide_trans_af380"/>
</dbReference>
<evidence type="ECO:0000259" key="1">
    <source>
        <dbReference type="Pfam" id="PF12697"/>
    </source>
</evidence>
<comment type="caution">
    <text evidence="2">The sequence shown here is derived from an EMBL/GenBank/DDBJ whole genome shotgun (WGS) entry which is preliminary data.</text>
</comment>
<dbReference type="InterPro" id="IPR029058">
    <property type="entry name" value="AB_hydrolase_fold"/>
</dbReference>
<dbReference type="EMBL" id="JAHXZN010000009">
    <property type="protein sequence ID" value="MBW6532782.1"/>
    <property type="molecule type" value="Genomic_DNA"/>
</dbReference>
<dbReference type="Proteomes" id="UP000759103">
    <property type="component" value="Unassembled WGS sequence"/>
</dbReference>
<dbReference type="RefSeq" id="WP_219750357.1">
    <property type="nucleotide sequence ID" value="NZ_JAHXZN010000009.1"/>
</dbReference>
<accession>A0ABS7BTG5</accession>
<keyword evidence="2" id="KW-0378">Hydrolase</keyword>
<dbReference type="PANTHER" id="PTHR47751">
    <property type="entry name" value="SUPERFAMILY HYDROLASE, PUTATIVE (AFU_ORTHOLOGUE AFUA_2G16580)-RELATED"/>
    <property type="match status" value="1"/>
</dbReference>
<organism evidence="2 3">
    <name type="scientific">Sphingomonas citri</name>
    <dbReference type="NCBI Taxonomy" id="2862499"/>
    <lineage>
        <taxon>Bacteria</taxon>
        <taxon>Pseudomonadati</taxon>
        <taxon>Pseudomonadota</taxon>
        <taxon>Alphaproteobacteria</taxon>
        <taxon>Sphingomonadales</taxon>
        <taxon>Sphingomonadaceae</taxon>
        <taxon>Sphingomonas</taxon>
    </lineage>
</organism>
<feature type="domain" description="AB hydrolase-1" evidence="1">
    <location>
        <begin position="48"/>
        <end position="286"/>
    </location>
</feature>
<evidence type="ECO:0000313" key="2">
    <source>
        <dbReference type="EMBL" id="MBW6532782.1"/>
    </source>
</evidence>
<reference evidence="2 3" key="1">
    <citation type="submission" date="2021-07" db="EMBL/GenBank/DDBJ databases">
        <title>Sphingomonas sp.</title>
        <authorList>
            <person name="Feng G."/>
            <person name="Li J."/>
            <person name="Pan M."/>
        </authorList>
    </citation>
    <scope>NUCLEOTIDE SEQUENCE [LARGE SCALE GENOMIC DNA]</scope>
    <source>
        <strain evidence="2 3">RRHST34</strain>
    </source>
</reference>
<dbReference type="Pfam" id="PF12697">
    <property type="entry name" value="Abhydrolase_6"/>
    <property type="match status" value="1"/>
</dbReference>
<dbReference type="Gene3D" id="3.40.50.1820">
    <property type="entry name" value="alpha/beta hydrolase"/>
    <property type="match status" value="1"/>
</dbReference>
<protein>
    <submittedName>
        <fullName evidence="2">Alpha/beta hydrolase</fullName>
    </submittedName>
</protein>
<name>A0ABS7BTG5_9SPHN</name>
<dbReference type="PANTHER" id="PTHR47751:SF1">
    <property type="entry name" value="SUPERFAMILY HYDROLASE, PUTATIVE (AFU_ORTHOLOGUE AFUA_2G16580)-RELATED"/>
    <property type="match status" value="1"/>
</dbReference>
<evidence type="ECO:0000313" key="3">
    <source>
        <dbReference type="Proteomes" id="UP000759103"/>
    </source>
</evidence>
<gene>
    <name evidence="2" type="ORF">KZ820_18720</name>
</gene>
<dbReference type="SUPFAM" id="SSF53474">
    <property type="entry name" value="alpha/beta-Hydrolases"/>
    <property type="match status" value="1"/>
</dbReference>
<keyword evidence="3" id="KW-1185">Reference proteome</keyword>
<dbReference type="GO" id="GO:0016787">
    <property type="term" value="F:hydrolase activity"/>
    <property type="evidence" value="ECO:0007669"/>
    <property type="project" value="UniProtKB-KW"/>
</dbReference>